<keyword evidence="3" id="KW-1185">Reference proteome</keyword>
<proteinExistence type="predicted"/>
<dbReference type="RefSeq" id="WP_209407268.1">
    <property type="nucleotide sequence ID" value="NZ_JAGIYQ010000016.1"/>
</dbReference>
<comment type="caution">
    <text evidence="2">The sequence shown here is derived from an EMBL/GenBank/DDBJ whole genome shotgun (WGS) entry which is preliminary data.</text>
</comment>
<dbReference type="EMBL" id="JAGIYQ010000016">
    <property type="protein sequence ID" value="MBP0726931.1"/>
    <property type="molecule type" value="Genomic_DNA"/>
</dbReference>
<protein>
    <submittedName>
        <fullName evidence="2">Glycosyltransferase</fullName>
    </submittedName>
</protein>
<evidence type="ECO:0000313" key="2">
    <source>
        <dbReference type="EMBL" id="MBP0726931.1"/>
    </source>
</evidence>
<evidence type="ECO:0000313" key="3">
    <source>
        <dbReference type="Proteomes" id="UP000682134"/>
    </source>
</evidence>
<gene>
    <name evidence="2" type="ORF">J5Y03_17370</name>
</gene>
<feature type="chain" id="PRO_5039481449" evidence="1">
    <location>
        <begin position="24"/>
        <end position="211"/>
    </location>
</feature>
<sequence length="211" mass="24463">MKKYLSLMIAVVFLILTSITSLANTDERVQAKFTPKACNYEKLQRKLWHEYVHWTNSFIVSDIANLEDKGDVLNRLLKNQDDLGKSIAPYYGTNNAKQFAKLLREHIVIAGQVVDAAKAGNTSDLDKYNKLWYKNADDIVAFLHKLNPNWSKKVLTDMFYTHLKLTTDEAVFYLKKQWKDYINAYDKGENHMLMFADIISKGIAKQFPKKF</sequence>
<organism evidence="2 3">
    <name type="scientific">Gottfriedia endophytica</name>
    <dbReference type="NCBI Taxonomy" id="2820819"/>
    <lineage>
        <taxon>Bacteria</taxon>
        <taxon>Bacillati</taxon>
        <taxon>Bacillota</taxon>
        <taxon>Bacilli</taxon>
        <taxon>Bacillales</taxon>
        <taxon>Bacillaceae</taxon>
        <taxon>Gottfriedia</taxon>
    </lineage>
</organism>
<accession>A0A940SKY5</accession>
<dbReference type="Proteomes" id="UP000682134">
    <property type="component" value="Unassembled WGS sequence"/>
</dbReference>
<name>A0A940SKY5_9BACI</name>
<reference evidence="2" key="1">
    <citation type="submission" date="2021-04" db="EMBL/GenBank/DDBJ databases">
        <title>Genome seq and assembly of Bacillus sp.</title>
        <authorList>
            <person name="Chhetri G."/>
        </authorList>
    </citation>
    <scope>NUCLEOTIDE SEQUENCE</scope>
    <source>
        <strain evidence="2">RG28</strain>
    </source>
</reference>
<dbReference type="AlphaFoldDB" id="A0A940SKY5"/>
<keyword evidence="1" id="KW-0732">Signal</keyword>
<evidence type="ECO:0000256" key="1">
    <source>
        <dbReference type="SAM" id="SignalP"/>
    </source>
</evidence>
<feature type="signal peptide" evidence="1">
    <location>
        <begin position="1"/>
        <end position="23"/>
    </location>
</feature>